<evidence type="ECO:0000313" key="2">
    <source>
        <dbReference type="EMBL" id="KAJ6441206.1"/>
    </source>
</evidence>
<dbReference type="EMBL" id="JAQHRD010000005">
    <property type="protein sequence ID" value="KAJ6441206.1"/>
    <property type="molecule type" value="Genomic_DNA"/>
</dbReference>
<dbReference type="InterPro" id="IPR011050">
    <property type="entry name" value="Pectin_lyase_fold/virulence"/>
</dbReference>
<evidence type="ECO:0000313" key="3">
    <source>
        <dbReference type="Proteomes" id="UP001163105"/>
    </source>
</evidence>
<keyword evidence="3" id="KW-1185">Reference proteome</keyword>
<dbReference type="AlphaFoldDB" id="A0AB34FS87"/>
<dbReference type="SUPFAM" id="SSF51126">
    <property type="entry name" value="Pectin lyase-like"/>
    <property type="match status" value="1"/>
</dbReference>
<name>A0AB34FS87_9HYPO</name>
<feature type="chain" id="PRO_5044232839" evidence="1">
    <location>
        <begin position="26"/>
        <end position="656"/>
    </location>
</feature>
<accession>A0AB34FS87</accession>
<protein>
    <submittedName>
        <fullName evidence="2">Right handed beta helix region domain-containing protein</fullName>
    </submittedName>
</protein>
<dbReference type="InterPro" id="IPR006626">
    <property type="entry name" value="PbH1"/>
</dbReference>
<reference evidence="2" key="1">
    <citation type="submission" date="2023-01" db="EMBL/GenBank/DDBJ databases">
        <title>The growth and conidiation of Purpureocillium lavendulum are regulated by nitrogen source and histone H3K14 acetylation.</title>
        <authorList>
            <person name="Tang P."/>
            <person name="Han J."/>
            <person name="Zhang C."/>
            <person name="Tang P."/>
            <person name="Qi F."/>
            <person name="Zhang K."/>
            <person name="Liang L."/>
        </authorList>
    </citation>
    <scope>NUCLEOTIDE SEQUENCE</scope>
    <source>
        <strain evidence="2">YMF1.00683</strain>
    </source>
</reference>
<dbReference type="SMART" id="SM00710">
    <property type="entry name" value="PbH1"/>
    <property type="match status" value="7"/>
</dbReference>
<gene>
    <name evidence="2" type="ORF">O9K51_07002</name>
</gene>
<feature type="signal peptide" evidence="1">
    <location>
        <begin position="1"/>
        <end position="25"/>
    </location>
</feature>
<organism evidence="2 3">
    <name type="scientific">Purpureocillium lavendulum</name>
    <dbReference type="NCBI Taxonomy" id="1247861"/>
    <lineage>
        <taxon>Eukaryota</taxon>
        <taxon>Fungi</taxon>
        <taxon>Dikarya</taxon>
        <taxon>Ascomycota</taxon>
        <taxon>Pezizomycotina</taxon>
        <taxon>Sordariomycetes</taxon>
        <taxon>Hypocreomycetidae</taxon>
        <taxon>Hypocreales</taxon>
        <taxon>Ophiocordycipitaceae</taxon>
        <taxon>Purpureocillium</taxon>
    </lineage>
</organism>
<dbReference type="InterPro" id="IPR012334">
    <property type="entry name" value="Pectin_lyas_fold"/>
</dbReference>
<dbReference type="Gene3D" id="2.160.20.10">
    <property type="entry name" value="Single-stranded right-handed beta-helix, Pectin lyase-like"/>
    <property type="match status" value="1"/>
</dbReference>
<comment type="caution">
    <text evidence="2">The sequence shown here is derived from an EMBL/GenBank/DDBJ whole genome shotgun (WGS) entry which is preliminary data.</text>
</comment>
<sequence length="656" mass="68062">MSQQQHNIMVSTIISLGLLCLGVAAKDWHFDGSAAINGDGSSSSPFNTLAGVRDLHLSPGDNILLRRGTNFSQALELRAGGSATSPVTIQPYGDESLTPPAVAAQPAQLSSILIDSVSHVVVQDIEVTNRGDNTTARRGVYVYAEDAGEIKGITLRGLYIHDVQGYMPSTTSGGLPVGKYANASGGIVIEAAGNSTPTYFTDVLVEDNVIEAVGRQGIYTWTNWCRREALAQFWFTLCSQSWHPSTGLRIRGNRLSNIGGDGIVVKGHVGALTERNRVTTFNNGSGGNNAGIWAANSDDSVFRHNIVSGGKTTKDGMSYDVDHSTSGTVFEYNVSHDNEGGFFLLCPYDKPTRNFTIRYNLSVNDRARVFQICSGNLVGGKIYKNTVAVGDGLSPQLVTAPKGLSLDVLLANNIVRKSGAGRVAWTLDSPQFNVTNNAFYGAIDAYPGAVGTVTAAPGLAAPGLRDPNAYRLLSGSPALGSAIDVAGDAQTDFFGNPTAAQRNLGFYSGSGTSVPQWISTFDDGSLSGWSTAGSVAVVADPAGDLGRSVQISAGGTLTRGTAPASGNLRLDVRVLVSRTGSGASVALGTHSVSLSGVAPADVGVWLVLELTVTADGASAVLDGKPVALSTKQGGSGVAVAAGQATLFVDDVFVVAQ</sequence>
<proteinExistence type="predicted"/>
<dbReference type="Proteomes" id="UP001163105">
    <property type="component" value="Unassembled WGS sequence"/>
</dbReference>
<evidence type="ECO:0000256" key="1">
    <source>
        <dbReference type="SAM" id="SignalP"/>
    </source>
</evidence>
<keyword evidence="1" id="KW-0732">Signal</keyword>